<evidence type="ECO:0000313" key="4">
    <source>
        <dbReference type="EMBL" id="MCC2149808.1"/>
    </source>
</evidence>
<comment type="caution">
    <text evidence="4">The sequence shown here is derived from an EMBL/GenBank/DDBJ whole genome shotgun (WGS) entry which is preliminary data.</text>
</comment>
<feature type="domain" description="Glycosyltransferase 2-like" evidence="3">
    <location>
        <begin position="5"/>
        <end position="109"/>
    </location>
</feature>
<keyword evidence="1 4" id="KW-0328">Glycosyltransferase</keyword>
<dbReference type="Proteomes" id="UP001299235">
    <property type="component" value="Unassembled WGS sequence"/>
</dbReference>
<proteinExistence type="predicted"/>
<dbReference type="PANTHER" id="PTHR22916:SF51">
    <property type="entry name" value="GLYCOSYLTRANSFERASE EPSH-RELATED"/>
    <property type="match status" value="1"/>
</dbReference>
<sequence length="133" mass="14918">MPELSIIVPIYNVENYLEKCIKSILAQTFTDFELILVNDGSPDKSDVIMKKYEILDNRIINIFQDNKGVSAARNVGLSRARGKYVAFVDPDDYIEEDTYEKLLPPMRSGGGYHSAIGTHLMNWGNLGGIMQTS</sequence>
<evidence type="ECO:0000313" key="5">
    <source>
        <dbReference type="Proteomes" id="UP001299235"/>
    </source>
</evidence>
<dbReference type="CDD" id="cd00761">
    <property type="entry name" value="Glyco_tranf_GTA_type"/>
    <property type="match status" value="1"/>
</dbReference>
<organism evidence="4 5">
    <name type="scientific">Hominisplanchenecus faecis</name>
    <dbReference type="NCBI Taxonomy" id="2885351"/>
    <lineage>
        <taxon>Bacteria</taxon>
        <taxon>Bacillati</taxon>
        <taxon>Bacillota</taxon>
        <taxon>Clostridia</taxon>
        <taxon>Lachnospirales</taxon>
        <taxon>Lachnospiraceae</taxon>
        <taxon>Hominisplanchenecus</taxon>
    </lineage>
</organism>
<dbReference type="InterPro" id="IPR029044">
    <property type="entry name" value="Nucleotide-diphossugar_trans"/>
</dbReference>
<dbReference type="Gene3D" id="3.90.550.10">
    <property type="entry name" value="Spore Coat Polysaccharide Biosynthesis Protein SpsA, Chain A"/>
    <property type="match status" value="1"/>
</dbReference>
<name>A0ABS8EYE5_9FIRM</name>
<dbReference type="PANTHER" id="PTHR22916">
    <property type="entry name" value="GLYCOSYLTRANSFERASE"/>
    <property type="match status" value="1"/>
</dbReference>
<dbReference type="Pfam" id="PF00535">
    <property type="entry name" value="Glycos_transf_2"/>
    <property type="match status" value="1"/>
</dbReference>
<dbReference type="GO" id="GO:0016757">
    <property type="term" value="F:glycosyltransferase activity"/>
    <property type="evidence" value="ECO:0007669"/>
    <property type="project" value="UniProtKB-KW"/>
</dbReference>
<protein>
    <submittedName>
        <fullName evidence="4">Glycosyltransferase</fullName>
        <ecNumber evidence="4">2.4.-.-</ecNumber>
    </submittedName>
</protein>
<keyword evidence="5" id="KW-1185">Reference proteome</keyword>
<evidence type="ECO:0000259" key="3">
    <source>
        <dbReference type="Pfam" id="PF00535"/>
    </source>
</evidence>
<dbReference type="InterPro" id="IPR001173">
    <property type="entry name" value="Glyco_trans_2-like"/>
</dbReference>
<reference evidence="4 5" key="1">
    <citation type="submission" date="2021-10" db="EMBL/GenBank/DDBJ databases">
        <title>Anaerobic single-cell dispensing facilitates the cultivation of human gut bacteria.</title>
        <authorList>
            <person name="Afrizal A."/>
        </authorList>
    </citation>
    <scope>NUCLEOTIDE SEQUENCE [LARGE SCALE GENOMIC DNA]</scope>
    <source>
        <strain evidence="4 5">CLA-AA-H246</strain>
    </source>
</reference>
<keyword evidence="2 4" id="KW-0808">Transferase</keyword>
<dbReference type="EC" id="2.4.-.-" evidence="4"/>
<accession>A0ABS8EYE5</accession>
<evidence type="ECO:0000256" key="2">
    <source>
        <dbReference type="ARBA" id="ARBA00022679"/>
    </source>
</evidence>
<evidence type="ECO:0000256" key="1">
    <source>
        <dbReference type="ARBA" id="ARBA00022676"/>
    </source>
</evidence>
<dbReference type="SUPFAM" id="SSF53448">
    <property type="entry name" value="Nucleotide-diphospho-sugar transferases"/>
    <property type="match status" value="1"/>
</dbReference>
<dbReference type="EMBL" id="JAJEQE010000043">
    <property type="protein sequence ID" value="MCC2149808.1"/>
    <property type="molecule type" value="Genomic_DNA"/>
</dbReference>
<gene>
    <name evidence="4" type="ORF">LKD42_11180</name>
</gene>